<dbReference type="PRINTS" id="PR01434">
    <property type="entry name" value="NADHDHGNASE5"/>
</dbReference>
<dbReference type="GO" id="GO:1902600">
    <property type="term" value="P:proton transmembrane transport"/>
    <property type="evidence" value="ECO:0007669"/>
    <property type="project" value="UniProtKB-KW"/>
</dbReference>
<feature type="transmembrane region" description="Helical" evidence="14">
    <location>
        <begin position="372"/>
        <end position="394"/>
    </location>
</feature>
<evidence type="ECO:0000256" key="13">
    <source>
        <dbReference type="RuleBase" id="RU000320"/>
    </source>
</evidence>
<feature type="transmembrane region" description="Helical" evidence="14">
    <location>
        <begin position="712"/>
        <end position="730"/>
    </location>
</feature>
<feature type="transmembrane region" description="Helical" evidence="14">
    <location>
        <begin position="165"/>
        <end position="185"/>
    </location>
</feature>
<dbReference type="GO" id="GO:0015297">
    <property type="term" value="F:antiporter activity"/>
    <property type="evidence" value="ECO:0007669"/>
    <property type="project" value="UniProtKB-KW"/>
</dbReference>
<feature type="transmembrane region" description="Helical" evidence="14">
    <location>
        <begin position="626"/>
        <end position="645"/>
    </location>
</feature>
<evidence type="ECO:0000256" key="1">
    <source>
        <dbReference type="ARBA" id="ARBA00004651"/>
    </source>
</evidence>
<keyword evidence="9" id="KW-0915">Sodium</keyword>
<dbReference type="Pfam" id="PF13244">
    <property type="entry name" value="MbhD"/>
    <property type="match status" value="1"/>
</dbReference>
<comment type="subcellular location">
    <subcellularLocation>
        <location evidence="1">Cell membrane</location>
        <topology evidence="1">Multi-pass membrane protein</topology>
    </subcellularLocation>
    <subcellularLocation>
        <location evidence="13">Membrane</location>
        <topology evidence="13">Multi-pass membrane protein</topology>
    </subcellularLocation>
</comment>
<comment type="similarity">
    <text evidence="2">Belongs to the CPA3 antiporters (TC 2.A.63) subunit A family.</text>
</comment>
<dbReference type="Pfam" id="PF00361">
    <property type="entry name" value="Proton_antipo_M"/>
    <property type="match status" value="1"/>
</dbReference>
<dbReference type="InterPro" id="IPR025383">
    <property type="entry name" value="MrpA_C/MbhD"/>
</dbReference>
<dbReference type="PANTHER" id="PTHR43373:SF1">
    <property type="entry name" value="NA(+)_H(+) ANTIPORTER SUBUNIT A"/>
    <property type="match status" value="1"/>
</dbReference>
<evidence type="ECO:0000256" key="6">
    <source>
        <dbReference type="ARBA" id="ARBA00022692"/>
    </source>
</evidence>
<dbReference type="Pfam" id="PF20501">
    <property type="entry name" value="MbhE"/>
    <property type="match status" value="1"/>
</dbReference>
<feature type="transmembrane region" description="Helical" evidence="14">
    <location>
        <begin position="675"/>
        <end position="696"/>
    </location>
</feature>
<evidence type="ECO:0000256" key="11">
    <source>
        <dbReference type="ARBA" id="ARBA00023136"/>
    </source>
</evidence>
<feature type="transmembrane region" description="Helical" evidence="14">
    <location>
        <begin position="242"/>
        <end position="258"/>
    </location>
</feature>
<feature type="transmembrane region" description="Helical" evidence="14">
    <location>
        <begin position="428"/>
        <end position="450"/>
    </location>
</feature>
<evidence type="ECO:0000256" key="5">
    <source>
        <dbReference type="ARBA" id="ARBA00022475"/>
    </source>
</evidence>
<evidence type="ECO:0000256" key="3">
    <source>
        <dbReference type="ARBA" id="ARBA00022448"/>
    </source>
</evidence>
<evidence type="ECO:0000259" key="18">
    <source>
        <dbReference type="Pfam" id="PF20501"/>
    </source>
</evidence>
<dbReference type="InterPro" id="IPR001750">
    <property type="entry name" value="ND/Mrp_TM"/>
</dbReference>
<feature type="transmembrane region" description="Helical" evidence="14">
    <location>
        <begin position="768"/>
        <end position="786"/>
    </location>
</feature>
<feature type="transmembrane region" description="Helical" evidence="14">
    <location>
        <begin position="528"/>
        <end position="546"/>
    </location>
</feature>
<evidence type="ECO:0000256" key="2">
    <source>
        <dbReference type="ARBA" id="ARBA00008483"/>
    </source>
</evidence>
<keyword evidence="6 13" id="KW-0812">Transmembrane</keyword>
<sequence>MLSVNLAIIIPFLAAVIVPFLYAKVSRKHIGWFVLIVPVVLFVALAGYIPSVAQGENYLNTVKWIPSLNIHFTTYLDGLSLIFGLLITGIGSLVIIYSIYYMSSEESLNHFYVYLLLFMGAMLGVVFSDNLMVFYAFWELTSISSFLLIAFWYHRKRSRYGAKKALLTTVTGGIAMLTSFIMIYVMTGTMSVREIITAIDPNHMLFVPAMLLLLLGAFTKSAQFPFHIWLPDAMEAPTPVSAYLHSATMVKAGIYLVARFTPVFGSHETWFWIVSSVGIVTLFWGSFSAVRQTDLKALLAYSTISQLGLIMSLFGIGSAALSMGTGEETVIYTQATFAALFHLVNHSTFKGALFMVIGIVNHGAGTRDIRRLGGLMGLMPISFTIALIGSFSMAGLPPFNGFLSKEMFFEAIVNVSQAGIFSLNVSKIIFPVIAWIASVFTFIYCMIIVFKTFLGPYQREKLDHEAHEAPIGMLISPIILAVLIVAIFFFPNVLGDYLLRPAMASILPSIGVEGMVQPISAWHGFNPALFMTIGVIAVGTLLYLSFKRWKRIYSLLPEKWTLDNLYNNSLLFMEKGSNRITSFYMTGYLRSYSIYIFLFFIIALGGTMLFTGAFSFDMTGDASIGVYEAVLVIIMMAAALAIPFAKSRVNAVLLNGALGYSMALSFVVFRAPDLALTQLVVETVSTALFLLCFYFLPEWKKENAPRRTKRNNLIISIAVGAIFVFVALSVRSGKLFETISGYFEDAYELTGGKNIVNAILGDFRAFDTMLEVVVLTIGGLGVYTLIKLKTTKEEQKLEDQ</sequence>
<feature type="transmembrane region" description="Helical" evidence="14">
    <location>
        <begin position="133"/>
        <end position="153"/>
    </location>
</feature>
<feature type="domain" description="NADH:quinone oxidoreductase/Mrp antiporter transmembrane" evidence="15">
    <location>
        <begin position="128"/>
        <end position="426"/>
    </location>
</feature>
<dbReference type="EMBL" id="CP034248">
    <property type="protein sequence ID" value="AZK46430.1"/>
    <property type="molecule type" value="Genomic_DNA"/>
</dbReference>
<feature type="domain" description="NADH-Ubiquinone oxidoreductase (complex I) chain 5 N-terminal" evidence="16">
    <location>
        <begin position="65"/>
        <end position="112"/>
    </location>
</feature>
<keyword evidence="20" id="KW-1185">Reference proteome</keyword>
<keyword evidence="10" id="KW-0406">Ion transport</keyword>
<dbReference type="InterPro" id="IPR005663">
    <property type="entry name" value="MrpA/MnhA1/PhaAB"/>
</dbReference>
<evidence type="ECO:0000259" key="15">
    <source>
        <dbReference type="Pfam" id="PF00361"/>
    </source>
</evidence>
<dbReference type="InterPro" id="IPR046806">
    <property type="entry name" value="MrpA_C/MbhE"/>
</dbReference>
<keyword evidence="3" id="KW-0813">Transport</keyword>
<keyword evidence="4" id="KW-0050">Antiport</keyword>
<accession>A0A3Q8SB17</accession>
<evidence type="ECO:0000256" key="14">
    <source>
        <dbReference type="SAM" id="Phobius"/>
    </source>
</evidence>
<feature type="transmembrane region" description="Helical" evidence="14">
    <location>
        <begin position="471"/>
        <end position="490"/>
    </location>
</feature>
<keyword evidence="11 14" id="KW-0472">Membrane</keyword>
<feature type="transmembrane region" description="Helical" evidence="14">
    <location>
        <begin position="652"/>
        <end position="669"/>
    </location>
</feature>
<dbReference type="Proteomes" id="UP000273145">
    <property type="component" value="Chromosome"/>
</dbReference>
<organism evidence="19 20">
    <name type="scientific">Paenibacillus lentus</name>
    <dbReference type="NCBI Taxonomy" id="1338368"/>
    <lineage>
        <taxon>Bacteria</taxon>
        <taxon>Bacillati</taxon>
        <taxon>Bacillota</taxon>
        <taxon>Bacilli</taxon>
        <taxon>Bacillales</taxon>
        <taxon>Paenibacillaceae</taxon>
        <taxon>Paenibacillus</taxon>
    </lineage>
</organism>
<evidence type="ECO:0000259" key="16">
    <source>
        <dbReference type="Pfam" id="PF00662"/>
    </source>
</evidence>
<feature type="transmembrane region" description="Helical" evidence="14">
    <location>
        <begin position="297"/>
        <end position="317"/>
    </location>
</feature>
<feature type="transmembrane region" description="Helical" evidence="14">
    <location>
        <begin position="337"/>
        <end position="360"/>
    </location>
</feature>
<feature type="domain" description="MrpA C-terminal/MbhD" evidence="17">
    <location>
        <begin position="633"/>
        <end position="698"/>
    </location>
</feature>
<evidence type="ECO:0000256" key="8">
    <source>
        <dbReference type="ARBA" id="ARBA00022989"/>
    </source>
</evidence>
<name>A0A3Q8SB17_9BACL</name>
<dbReference type="PRINTS" id="PR01435">
    <property type="entry name" value="NPOXDRDTASE5"/>
</dbReference>
<evidence type="ECO:0000256" key="4">
    <source>
        <dbReference type="ARBA" id="ARBA00022449"/>
    </source>
</evidence>
<keyword evidence="5" id="KW-1003">Cell membrane</keyword>
<dbReference type="OrthoDB" id="9807568at2"/>
<feature type="transmembrane region" description="Helical" evidence="14">
    <location>
        <begin position="205"/>
        <end position="230"/>
    </location>
</feature>
<feature type="transmembrane region" description="Helical" evidence="14">
    <location>
        <begin position="592"/>
        <end position="614"/>
    </location>
</feature>
<dbReference type="KEGG" id="plen:EIM92_09785"/>
<feature type="domain" description="MrpA C-terminal/MbhE" evidence="18">
    <location>
        <begin position="710"/>
        <end position="787"/>
    </location>
</feature>
<feature type="transmembrane region" description="Helical" evidence="14">
    <location>
        <begin position="270"/>
        <end position="290"/>
    </location>
</feature>
<reference evidence="19 20" key="1">
    <citation type="submission" date="2018-11" db="EMBL/GenBank/DDBJ databases">
        <title>Genome sequencing of Paenibacillus lentus DSM25539(T).</title>
        <authorList>
            <person name="Kook J.-K."/>
            <person name="Park S.-N."/>
            <person name="Lim Y.K."/>
        </authorList>
    </citation>
    <scope>NUCLEOTIDE SEQUENCE [LARGE SCALE GENOMIC DNA]</scope>
    <source>
        <strain evidence="19 20">DSM 25539</strain>
    </source>
</reference>
<proteinExistence type="inferred from homology"/>
<evidence type="ECO:0000256" key="10">
    <source>
        <dbReference type="ARBA" id="ARBA00023065"/>
    </source>
</evidence>
<gene>
    <name evidence="19" type="ORF">EIM92_09785</name>
</gene>
<dbReference type="Pfam" id="PF00662">
    <property type="entry name" value="Proton_antipo_N"/>
    <property type="match status" value="1"/>
</dbReference>
<feature type="transmembrane region" description="Helical" evidence="14">
    <location>
        <begin position="6"/>
        <end position="23"/>
    </location>
</feature>
<evidence type="ECO:0000313" key="20">
    <source>
        <dbReference type="Proteomes" id="UP000273145"/>
    </source>
</evidence>
<keyword evidence="7" id="KW-0375">Hydrogen ion transport</keyword>
<dbReference type="InterPro" id="IPR001516">
    <property type="entry name" value="Proton_antipo_N"/>
</dbReference>
<evidence type="ECO:0000256" key="12">
    <source>
        <dbReference type="ARBA" id="ARBA00023201"/>
    </source>
</evidence>
<feature type="transmembrane region" description="Helical" evidence="14">
    <location>
        <begin position="30"/>
        <end position="49"/>
    </location>
</feature>
<keyword evidence="12" id="KW-0739">Sodium transport</keyword>
<evidence type="ECO:0000259" key="17">
    <source>
        <dbReference type="Pfam" id="PF13244"/>
    </source>
</evidence>
<dbReference type="NCBIfam" id="TIGR00940">
    <property type="entry name" value="2a6301s01"/>
    <property type="match status" value="1"/>
</dbReference>
<evidence type="ECO:0000256" key="7">
    <source>
        <dbReference type="ARBA" id="ARBA00022781"/>
    </source>
</evidence>
<evidence type="ECO:0000256" key="9">
    <source>
        <dbReference type="ARBA" id="ARBA00023053"/>
    </source>
</evidence>
<feature type="transmembrane region" description="Helical" evidence="14">
    <location>
        <begin position="111"/>
        <end position="127"/>
    </location>
</feature>
<dbReference type="InterPro" id="IPR050616">
    <property type="entry name" value="CPA3_Na-H_Antiporter_A"/>
</dbReference>
<dbReference type="NCBIfam" id="NF009285">
    <property type="entry name" value="PRK12645.1"/>
    <property type="match status" value="1"/>
</dbReference>
<evidence type="ECO:0000313" key="19">
    <source>
        <dbReference type="EMBL" id="AZK46430.1"/>
    </source>
</evidence>
<dbReference type="GO" id="GO:0005886">
    <property type="term" value="C:plasma membrane"/>
    <property type="evidence" value="ECO:0007669"/>
    <property type="project" value="UniProtKB-SubCell"/>
</dbReference>
<feature type="transmembrane region" description="Helical" evidence="14">
    <location>
        <begin position="78"/>
        <end position="99"/>
    </location>
</feature>
<dbReference type="RefSeq" id="WP_125082489.1">
    <property type="nucleotide sequence ID" value="NZ_CP034248.1"/>
</dbReference>
<dbReference type="PANTHER" id="PTHR43373">
    <property type="entry name" value="NA(+)/H(+) ANTIPORTER SUBUNIT"/>
    <property type="match status" value="1"/>
</dbReference>
<dbReference type="GO" id="GO:0006814">
    <property type="term" value="P:sodium ion transport"/>
    <property type="evidence" value="ECO:0007669"/>
    <property type="project" value="UniProtKB-KW"/>
</dbReference>
<keyword evidence="8 14" id="KW-1133">Transmembrane helix</keyword>
<protein>
    <submittedName>
        <fullName evidence="19">Na+/H+ antiporter subunit A</fullName>
    </submittedName>
</protein>
<dbReference type="AlphaFoldDB" id="A0A3Q8SB17"/>